<sequence>MESKQYNYMATPTKLQKIGMEGFDLINKYCGSTNKMFHPEEPVIIINSKQESNYYSAGVSSRTYPKTNQGVAQPQPQPQSQSQSQDRWKRWTKQTFRFST</sequence>
<dbReference type="Proteomes" id="UP001163823">
    <property type="component" value="Chromosome 2"/>
</dbReference>
<feature type="region of interest" description="Disordered" evidence="1">
    <location>
        <begin position="57"/>
        <end position="100"/>
    </location>
</feature>
<comment type="caution">
    <text evidence="2">The sequence shown here is derived from an EMBL/GenBank/DDBJ whole genome shotgun (WGS) entry which is preliminary data.</text>
</comment>
<proteinExistence type="predicted"/>
<dbReference type="AlphaFoldDB" id="A0AAD7VLL5"/>
<dbReference type="KEGG" id="qsa:O6P43_003590"/>
<feature type="compositionally biased region" description="Polar residues" evidence="1">
    <location>
        <begin position="57"/>
        <end position="72"/>
    </location>
</feature>
<name>A0AAD7VLL5_QUISA</name>
<dbReference type="EMBL" id="JARAOO010000002">
    <property type="protein sequence ID" value="KAJ7980302.1"/>
    <property type="molecule type" value="Genomic_DNA"/>
</dbReference>
<gene>
    <name evidence="2" type="ORF">O6P43_003590</name>
</gene>
<organism evidence="2 3">
    <name type="scientific">Quillaja saponaria</name>
    <name type="common">Soap bark tree</name>
    <dbReference type="NCBI Taxonomy" id="32244"/>
    <lineage>
        <taxon>Eukaryota</taxon>
        <taxon>Viridiplantae</taxon>
        <taxon>Streptophyta</taxon>
        <taxon>Embryophyta</taxon>
        <taxon>Tracheophyta</taxon>
        <taxon>Spermatophyta</taxon>
        <taxon>Magnoliopsida</taxon>
        <taxon>eudicotyledons</taxon>
        <taxon>Gunneridae</taxon>
        <taxon>Pentapetalae</taxon>
        <taxon>rosids</taxon>
        <taxon>fabids</taxon>
        <taxon>Fabales</taxon>
        <taxon>Quillajaceae</taxon>
        <taxon>Quillaja</taxon>
    </lineage>
</organism>
<evidence type="ECO:0000313" key="3">
    <source>
        <dbReference type="Proteomes" id="UP001163823"/>
    </source>
</evidence>
<accession>A0AAD7VLL5</accession>
<evidence type="ECO:0000313" key="2">
    <source>
        <dbReference type="EMBL" id="KAJ7980302.1"/>
    </source>
</evidence>
<protein>
    <submittedName>
        <fullName evidence="2">Uncharacterized protein</fullName>
    </submittedName>
</protein>
<evidence type="ECO:0000256" key="1">
    <source>
        <dbReference type="SAM" id="MobiDB-lite"/>
    </source>
</evidence>
<reference evidence="2" key="1">
    <citation type="journal article" date="2023" name="Science">
        <title>Elucidation of the pathway for biosynthesis of saponin adjuvants from the soapbark tree.</title>
        <authorList>
            <person name="Reed J."/>
            <person name="Orme A."/>
            <person name="El-Demerdash A."/>
            <person name="Owen C."/>
            <person name="Martin L.B.B."/>
            <person name="Misra R.C."/>
            <person name="Kikuchi S."/>
            <person name="Rejzek M."/>
            <person name="Martin A.C."/>
            <person name="Harkess A."/>
            <person name="Leebens-Mack J."/>
            <person name="Louveau T."/>
            <person name="Stephenson M.J."/>
            <person name="Osbourn A."/>
        </authorList>
    </citation>
    <scope>NUCLEOTIDE SEQUENCE</scope>
    <source>
        <strain evidence="2">S10</strain>
    </source>
</reference>
<keyword evidence="3" id="KW-1185">Reference proteome</keyword>